<name>A0ACC6P8J0_9BACL</name>
<sequence length="314" mass="33804">MIDITLDTACRIGDVTFKNPIVMASGTFGFGKEYGKLYDLSKLGGISGKGVTLHPRPGNPGIRVYETPSGMLNSVGLENPGVQAFLDEECAFWETLDTVRIVNLGGGTVQDYVEGARLIDEDSQKRNREGRQAVDLIELNISCPNVKAGGMAYGIKTCIAREVVREVRAATTLPLMVKLSPNAEDIADMARMCEEEGAEAVSLINTLSGMKIDVRKRRSVFENLYAGLSGPAVKPIALRMVHQVCQRVSIPVVGMGGISSAEDVIEFIMAGAEAVQVGTYNFVNWQAGAELADGVERFMLAEGIQSLSEIRGIL</sequence>
<reference evidence="1" key="1">
    <citation type="submission" date="2024-03" db="EMBL/GenBank/DDBJ databases">
        <title>Whole genome sequecning of epiphytes from Marcgravia umbellata leaves.</title>
        <authorList>
            <person name="Kumar G."/>
            <person name="Savka M.A."/>
        </authorList>
    </citation>
    <scope>NUCLEOTIDE SEQUENCE</scope>
    <source>
        <strain evidence="1">RIT_BL5</strain>
    </source>
</reference>
<keyword evidence="2" id="KW-1185">Reference proteome</keyword>
<gene>
    <name evidence="1" type="ORF">WKI47_02830</name>
</gene>
<proteinExistence type="predicted"/>
<dbReference type="EMBL" id="JBBKAR010000006">
    <property type="protein sequence ID" value="MEJ8302844.1"/>
    <property type="molecule type" value="Genomic_DNA"/>
</dbReference>
<dbReference type="EC" id="1.3.1.14" evidence="1"/>
<organism evidence="1 2">
    <name type="scientific">Saccharibacillus sacchari</name>
    <dbReference type="NCBI Taxonomy" id="456493"/>
    <lineage>
        <taxon>Bacteria</taxon>
        <taxon>Bacillati</taxon>
        <taxon>Bacillota</taxon>
        <taxon>Bacilli</taxon>
        <taxon>Bacillales</taxon>
        <taxon>Paenibacillaceae</taxon>
        <taxon>Saccharibacillus</taxon>
    </lineage>
</organism>
<comment type="caution">
    <text evidence="1">The sequence shown here is derived from an EMBL/GenBank/DDBJ whole genome shotgun (WGS) entry which is preliminary data.</text>
</comment>
<protein>
    <submittedName>
        <fullName evidence="1">Dihydroorotate dehydrogenase</fullName>
        <ecNumber evidence="1">1.3.1.14</ecNumber>
    </submittedName>
</protein>
<accession>A0ACC6P8J0</accession>
<evidence type="ECO:0000313" key="1">
    <source>
        <dbReference type="EMBL" id="MEJ8302844.1"/>
    </source>
</evidence>
<dbReference type="Proteomes" id="UP001380953">
    <property type="component" value="Unassembled WGS sequence"/>
</dbReference>
<keyword evidence="1" id="KW-0560">Oxidoreductase</keyword>
<evidence type="ECO:0000313" key="2">
    <source>
        <dbReference type="Proteomes" id="UP001380953"/>
    </source>
</evidence>